<name>A0AAN4VWE3_9BACT</name>
<accession>A0AAN4VWE3</accession>
<keyword evidence="2" id="KW-1185">Reference proteome</keyword>
<comment type="caution">
    <text evidence="1">The sequence shown here is derived from an EMBL/GenBank/DDBJ whole genome shotgun (WGS) entry which is preliminary data.</text>
</comment>
<evidence type="ECO:0000313" key="2">
    <source>
        <dbReference type="Proteomes" id="UP001310022"/>
    </source>
</evidence>
<protein>
    <recommendedName>
        <fullName evidence="3">Ig-like domain-containing protein</fullName>
    </recommendedName>
</protein>
<organism evidence="1 2">
    <name type="scientific">Persicobacter diffluens</name>
    <dbReference type="NCBI Taxonomy" id="981"/>
    <lineage>
        <taxon>Bacteria</taxon>
        <taxon>Pseudomonadati</taxon>
        <taxon>Bacteroidota</taxon>
        <taxon>Cytophagia</taxon>
        <taxon>Cytophagales</taxon>
        <taxon>Persicobacteraceae</taxon>
        <taxon>Persicobacter</taxon>
    </lineage>
</organism>
<evidence type="ECO:0000313" key="1">
    <source>
        <dbReference type="EMBL" id="GJM60153.1"/>
    </source>
</evidence>
<proteinExistence type="predicted"/>
<sequence length="1040" mass="116861">MIVLPLSLIAQSHKVARVILDGGNKYTNSSFIKVSFDLVNPSTKGFIDQMQLSENPDFSGARWLDFSMEGVSYQFNGGDGLKKLYLRFKDKAGNVSPADVGTIVLDRAAPKGKIVINDGSEFTNDVQGRVILSVESNENAKLFIANHASPENTQPIALEQTMRWKLDDDGDGLKKVYAILEDRAGNRSDLLEASIRLDREAPRNGQILINDQEEVTNQTEVLLKIKALDVEMIRVVDHQVAEVMRFQPGIDGFMEVPWTLKGEDGIKKIGVFFMDKAKNRTREAVTAEIKLDRQGPEINSFKINNGQRYVSNPKGNVELSVVVEDKNRVKYMEVSNDADFTVSEKFPYQTTIPWEIDASEDGLKTVYLRLADQIGNISTVNQAKIFLKRTEPKGLGIQVANGKEFIAEQATFVRLKAKDARFMQISENASFTDAEWQDYAEQLNLKLSDGDGKKVIYARFKDEVGNVSEALSTEVLLDSKPPVGKLIVNDGEPYVTAKDRVTALTIEAGEDAYAMRVSNSVDFTKAPWRPFQTEIRPWTLAGEDGLKMVYLQLADRAGNKSEVITASVTLDRTKPTKVLFRLNDGQKWHTGDNLNVKVSLEVQGANEMMIANDEHFAGVEWQPYQTEFMHKIESGDGMKMVYAKFRNKAKIETDPVRARIMLDTTPPKIISGEVNDGNYYVTARDRRVPVAVKAEGAAFMRISAQALDHQALEDRSKWQKYEGLVAWLLEDREGEQEVFVYTRDFAGNISAPWSGKVNFHTSPVEVVSFKINNGTKYTNAMDQVVELNFNVNGASEMMLSNWEHFSNAKWQPYQANVDFKLDGNDGVKSVFAKFRNEAGVESAPSYGRVILDREPPVQCKIRINNDSSFTTHAKRLVKVQLKAMGAKYMVLSEKKDFSDVQWQPYKSFMSYQFSDPDGEKVLYAKFKDEPGNESAIVSASIISDVTPPKGLDFVINDGAKYTNDSGKEVILKIKADKARQMMIDFSPSFARGKWEPYQETKSVQLPGEDGEKVVYIKFRDEAGNESKLMTTRIMLKRSFN</sequence>
<reference evidence="1 2" key="1">
    <citation type="submission" date="2021-12" db="EMBL/GenBank/DDBJ databases">
        <title>Genome sequencing of bacteria with rrn-lacking chromosome and rrn-plasmid.</title>
        <authorList>
            <person name="Anda M."/>
            <person name="Iwasaki W."/>
        </authorList>
    </citation>
    <scope>NUCLEOTIDE SEQUENCE [LARGE SCALE GENOMIC DNA]</scope>
    <source>
        <strain evidence="1 2">NBRC 15940</strain>
    </source>
</reference>
<dbReference type="Proteomes" id="UP001310022">
    <property type="component" value="Unassembled WGS sequence"/>
</dbReference>
<dbReference type="AlphaFoldDB" id="A0AAN4VWE3"/>
<gene>
    <name evidence="1" type="ORF">PEDI_07050</name>
</gene>
<evidence type="ECO:0008006" key="3">
    <source>
        <dbReference type="Google" id="ProtNLM"/>
    </source>
</evidence>
<dbReference type="EMBL" id="BQKE01000001">
    <property type="protein sequence ID" value="GJM60153.1"/>
    <property type="molecule type" value="Genomic_DNA"/>
</dbReference>